<reference evidence="3" key="1">
    <citation type="submission" date="2017-02" db="UniProtKB">
        <authorList>
            <consortium name="WormBaseParasite"/>
        </authorList>
    </citation>
    <scope>IDENTIFICATION</scope>
</reference>
<name>A0A0N4V1M8_ENTVE</name>
<dbReference type="WBParaSite" id="EVEC_0000386201-mRNA-1">
    <property type="protein sequence ID" value="EVEC_0000386201-mRNA-1"/>
    <property type="gene ID" value="EVEC_0000386201"/>
</dbReference>
<dbReference type="Proteomes" id="UP000274131">
    <property type="component" value="Unassembled WGS sequence"/>
</dbReference>
<accession>A0A0N4V1M8</accession>
<keyword evidence="2" id="KW-1185">Reference proteome</keyword>
<gene>
    <name evidence="1" type="ORF">EVEC_LOCUS3570</name>
</gene>
<dbReference type="EMBL" id="UXUI01007627">
    <property type="protein sequence ID" value="VDD88427.1"/>
    <property type="molecule type" value="Genomic_DNA"/>
</dbReference>
<organism evidence="3">
    <name type="scientific">Enterobius vermicularis</name>
    <name type="common">Human pinworm</name>
    <dbReference type="NCBI Taxonomy" id="51028"/>
    <lineage>
        <taxon>Eukaryota</taxon>
        <taxon>Metazoa</taxon>
        <taxon>Ecdysozoa</taxon>
        <taxon>Nematoda</taxon>
        <taxon>Chromadorea</taxon>
        <taxon>Rhabditida</taxon>
        <taxon>Spirurina</taxon>
        <taxon>Oxyuridomorpha</taxon>
        <taxon>Oxyuroidea</taxon>
        <taxon>Oxyuridae</taxon>
        <taxon>Enterobius</taxon>
    </lineage>
</organism>
<proteinExistence type="predicted"/>
<sequence length="75" mass="8939">MATDKLEALAKEWRSLWEEMQEMEVLELAALPAVDASHNKYLVKLNELNKIQEERQKVVKHFQYRLRQIEDDLKG</sequence>
<dbReference type="AlphaFoldDB" id="A0A0N4V1M8"/>
<protein>
    <submittedName>
        <fullName evidence="3">Peptide chain release factor 1</fullName>
    </submittedName>
</protein>
<evidence type="ECO:0000313" key="2">
    <source>
        <dbReference type="Proteomes" id="UP000274131"/>
    </source>
</evidence>
<reference evidence="1 2" key="2">
    <citation type="submission" date="2018-10" db="EMBL/GenBank/DDBJ databases">
        <authorList>
            <consortium name="Pathogen Informatics"/>
        </authorList>
    </citation>
    <scope>NUCLEOTIDE SEQUENCE [LARGE SCALE GENOMIC DNA]</scope>
</reference>
<evidence type="ECO:0000313" key="3">
    <source>
        <dbReference type="WBParaSite" id="EVEC_0000386201-mRNA-1"/>
    </source>
</evidence>
<evidence type="ECO:0000313" key="1">
    <source>
        <dbReference type="EMBL" id="VDD88427.1"/>
    </source>
</evidence>